<name>A0A8H7J3C1_9PLEO</name>
<proteinExistence type="predicted"/>
<keyword evidence="3" id="KW-1185">Reference proteome</keyword>
<evidence type="ECO:0000313" key="3">
    <source>
        <dbReference type="Proteomes" id="UP000651452"/>
    </source>
</evidence>
<dbReference type="AlphaFoldDB" id="A0A8H7J3C1"/>
<gene>
    <name evidence="2" type="ORF">EKO04_006051</name>
</gene>
<reference evidence="2" key="2">
    <citation type="submission" date="2020-09" db="EMBL/GenBank/DDBJ databases">
        <title>Reference genome assembly for Australian Ascochyta lentis isolate Al4.</title>
        <authorList>
            <person name="Lee R.C."/>
            <person name="Farfan-Caceres L.M."/>
            <person name="Debler J.W."/>
            <person name="Williams A.H."/>
            <person name="Henares B.M."/>
        </authorList>
    </citation>
    <scope>NUCLEOTIDE SEQUENCE</scope>
    <source>
        <strain evidence="2">Al4</strain>
    </source>
</reference>
<dbReference type="OrthoDB" id="4356994at2759"/>
<dbReference type="Proteomes" id="UP000651452">
    <property type="component" value="Unassembled WGS sequence"/>
</dbReference>
<feature type="region of interest" description="Disordered" evidence="1">
    <location>
        <begin position="1"/>
        <end position="53"/>
    </location>
</feature>
<sequence length="319" mass="35137">MGRPRKRRREEEEEEEGGLGVERVGGQRGERGGGGNGVMSAELGRGGFGESEGGEFMSAPMEMGGWYEPITPMSGVDFDAIDPSLWDTTIIPAPQHPHPATLATPPENPPIGPCPCLSLTYLTLTDLQTVPTFSFPQVIIPLRKAMRAVASLHNCPTCPLDVFSAIQNVSALASLFKAIVSRFSRVLHEVDSEAARLRDRGARKPYRIGDNDPALSHLHTGTLDCPMGFNVELEPGVWKSLVKTALRTEMDGGGSNPMPLMRLLRETEERQVRWHAEGGLLAEERRRMWGREDCERGRTTCEGLGSEHIRRAIGMLDWE</sequence>
<evidence type="ECO:0000256" key="1">
    <source>
        <dbReference type="SAM" id="MobiDB-lite"/>
    </source>
</evidence>
<accession>A0A8H7J3C1</accession>
<protein>
    <submittedName>
        <fullName evidence="2">Uncharacterized protein</fullName>
    </submittedName>
</protein>
<dbReference type="EMBL" id="RZGK01000010">
    <property type="protein sequence ID" value="KAF9696104.1"/>
    <property type="molecule type" value="Genomic_DNA"/>
</dbReference>
<comment type="caution">
    <text evidence="2">The sequence shown here is derived from an EMBL/GenBank/DDBJ whole genome shotgun (WGS) entry which is preliminary data.</text>
</comment>
<organism evidence="2 3">
    <name type="scientific">Ascochyta lentis</name>
    <dbReference type="NCBI Taxonomy" id="205686"/>
    <lineage>
        <taxon>Eukaryota</taxon>
        <taxon>Fungi</taxon>
        <taxon>Dikarya</taxon>
        <taxon>Ascomycota</taxon>
        <taxon>Pezizomycotina</taxon>
        <taxon>Dothideomycetes</taxon>
        <taxon>Pleosporomycetidae</taxon>
        <taxon>Pleosporales</taxon>
        <taxon>Pleosporineae</taxon>
        <taxon>Didymellaceae</taxon>
        <taxon>Ascochyta</taxon>
    </lineage>
</organism>
<reference evidence="2" key="1">
    <citation type="submission" date="2018-12" db="EMBL/GenBank/DDBJ databases">
        <authorList>
            <person name="Syme R.A."/>
            <person name="Farfan-Caceres L."/>
            <person name="Lichtenzveig J."/>
        </authorList>
    </citation>
    <scope>NUCLEOTIDE SEQUENCE</scope>
    <source>
        <strain evidence="2">Al4</strain>
    </source>
</reference>
<evidence type="ECO:0000313" key="2">
    <source>
        <dbReference type="EMBL" id="KAF9696104.1"/>
    </source>
</evidence>